<evidence type="ECO:0000313" key="1">
    <source>
        <dbReference type="EMBL" id="KAJ4426645.1"/>
    </source>
</evidence>
<dbReference type="EMBL" id="JAJSOF020000039">
    <property type="protein sequence ID" value="KAJ4426645.1"/>
    <property type="molecule type" value="Genomic_DNA"/>
</dbReference>
<keyword evidence="2" id="KW-1185">Reference proteome</keyword>
<organism evidence="1 2">
    <name type="scientific">Periplaneta americana</name>
    <name type="common">American cockroach</name>
    <name type="synonym">Blatta americana</name>
    <dbReference type="NCBI Taxonomy" id="6978"/>
    <lineage>
        <taxon>Eukaryota</taxon>
        <taxon>Metazoa</taxon>
        <taxon>Ecdysozoa</taxon>
        <taxon>Arthropoda</taxon>
        <taxon>Hexapoda</taxon>
        <taxon>Insecta</taxon>
        <taxon>Pterygota</taxon>
        <taxon>Neoptera</taxon>
        <taxon>Polyneoptera</taxon>
        <taxon>Dictyoptera</taxon>
        <taxon>Blattodea</taxon>
        <taxon>Blattoidea</taxon>
        <taxon>Blattidae</taxon>
        <taxon>Blattinae</taxon>
        <taxon>Periplaneta</taxon>
    </lineage>
</organism>
<sequence length="249" mass="28194">MYGSKEEPVLTRWGTWLDAVNYYAEHYGKIMEVTDTLDSTDSSAVAAVKSLPSEQLLRDILFIDSNFKIVSKSIILLESSKLQLSVAINIADKVSQTVVQNNNSLISEKMKCKLRNIIAKNSAYSQLRIINDALSGHDKTSEVGVLKCSDFPFFKYARITSCDVERTFSQYKKCVNFFEIGIYTYACYFQLRKEMSIAHGSVAGACKFHFRKQLFALGAYPTRVSITLNFRFGGDLFQKPNQMNTLFIT</sequence>
<comment type="caution">
    <text evidence="1">The sequence shown here is derived from an EMBL/GenBank/DDBJ whole genome shotgun (WGS) entry which is preliminary data.</text>
</comment>
<evidence type="ECO:0000313" key="2">
    <source>
        <dbReference type="Proteomes" id="UP001148838"/>
    </source>
</evidence>
<reference evidence="1 2" key="1">
    <citation type="journal article" date="2022" name="Allergy">
        <title>Genome assembly and annotation of Periplaneta americana reveal a comprehensive cockroach allergen profile.</title>
        <authorList>
            <person name="Wang L."/>
            <person name="Xiong Q."/>
            <person name="Saelim N."/>
            <person name="Wang L."/>
            <person name="Nong W."/>
            <person name="Wan A.T."/>
            <person name="Shi M."/>
            <person name="Liu X."/>
            <person name="Cao Q."/>
            <person name="Hui J.H.L."/>
            <person name="Sookrung N."/>
            <person name="Leung T.F."/>
            <person name="Tungtrongchitr A."/>
            <person name="Tsui S.K.W."/>
        </authorList>
    </citation>
    <scope>NUCLEOTIDE SEQUENCE [LARGE SCALE GENOMIC DNA]</scope>
    <source>
        <tissue evidence="1">Whole body-01</tissue>
    </source>
</reference>
<name>A0ABQ8RYM2_PERAM</name>
<accession>A0ABQ8RYM2</accession>
<protein>
    <submittedName>
        <fullName evidence="1">Uncharacterized protein</fullName>
    </submittedName>
</protein>
<dbReference type="Proteomes" id="UP001148838">
    <property type="component" value="Unassembled WGS sequence"/>
</dbReference>
<gene>
    <name evidence="1" type="ORF">ANN_26443</name>
</gene>
<proteinExistence type="predicted"/>